<evidence type="ECO:0000313" key="3">
    <source>
        <dbReference type="Proteomes" id="UP001190700"/>
    </source>
</evidence>
<evidence type="ECO:0000313" key="2">
    <source>
        <dbReference type="EMBL" id="KAK3289213.1"/>
    </source>
</evidence>
<evidence type="ECO:0000256" key="1">
    <source>
        <dbReference type="SAM" id="MobiDB-lite"/>
    </source>
</evidence>
<feature type="region of interest" description="Disordered" evidence="1">
    <location>
        <begin position="85"/>
        <end position="108"/>
    </location>
</feature>
<gene>
    <name evidence="2" type="ORF">CYMTET_3346</name>
</gene>
<proteinExistence type="predicted"/>
<sequence>MGSCILAHRYSMVHLCVSLDVNTYAHDGPEARRVKLAFMEEKVYNNSDGFVAEPIFNQWLPEFDSSRRRAVMNTPTKHAWKGAVAHFQGRERRNQGGPGGSNLTTPPN</sequence>
<dbReference type="EMBL" id="LGRX02000199">
    <property type="protein sequence ID" value="KAK3289213.1"/>
    <property type="molecule type" value="Genomic_DNA"/>
</dbReference>
<keyword evidence="3" id="KW-1185">Reference proteome</keyword>
<protein>
    <submittedName>
        <fullName evidence="2">Uncharacterized protein</fullName>
    </submittedName>
</protein>
<dbReference type="Proteomes" id="UP001190700">
    <property type="component" value="Unassembled WGS sequence"/>
</dbReference>
<comment type="caution">
    <text evidence="2">The sequence shown here is derived from an EMBL/GenBank/DDBJ whole genome shotgun (WGS) entry which is preliminary data.</text>
</comment>
<name>A0AAE0H3H8_9CHLO</name>
<accession>A0AAE0H3H8</accession>
<organism evidence="2 3">
    <name type="scientific">Cymbomonas tetramitiformis</name>
    <dbReference type="NCBI Taxonomy" id="36881"/>
    <lineage>
        <taxon>Eukaryota</taxon>
        <taxon>Viridiplantae</taxon>
        <taxon>Chlorophyta</taxon>
        <taxon>Pyramimonadophyceae</taxon>
        <taxon>Pyramimonadales</taxon>
        <taxon>Pyramimonadaceae</taxon>
        <taxon>Cymbomonas</taxon>
    </lineage>
</organism>
<reference evidence="2 3" key="1">
    <citation type="journal article" date="2015" name="Genome Biol. Evol.">
        <title>Comparative Genomics of a Bacterivorous Green Alga Reveals Evolutionary Causalities and Consequences of Phago-Mixotrophic Mode of Nutrition.</title>
        <authorList>
            <person name="Burns J.A."/>
            <person name="Paasch A."/>
            <person name="Narechania A."/>
            <person name="Kim E."/>
        </authorList>
    </citation>
    <scope>NUCLEOTIDE SEQUENCE [LARGE SCALE GENOMIC DNA]</scope>
    <source>
        <strain evidence="2 3">PLY_AMNH</strain>
    </source>
</reference>
<dbReference type="AlphaFoldDB" id="A0AAE0H3H8"/>